<organism evidence="1 2">
    <name type="scientific">Colletotrichum liriopes</name>
    <dbReference type="NCBI Taxonomy" id="708192"/>
    <lineage>
        <taxon>Eukaryota</taxon>
        <taxon>Fungi</taxon>
        <taxon>Dikarya</taxon>
        <taxon>Ascomycota</taxon>
        <taxon>Pezizomycotina</taxon>
        <taxon>Sordariomycetes</taxon>
        <taxon>Hypocreomycetidae</taxon>
        <taxon>Glomerellales</taxon>
        <taxon>Glomerellaceae</taxon>
        <taxon>Colletotrichum</taxon>
        <taxon>Colletotrichum spaethianum species complex</taxon>
    </lineage>
</organism>
<dbReference type="EMBL" id="BPPX01000011">
    <property type="protein sequence ID" value="GJC83160.1"/>
    <property type="molecule type" value="Genomic_DNA"/>
</dbReference>
<evidence type="ECO:0000313" key="2">
    <source>
        <dbReference type="Proteomes" id="UP001055172"/>
    </source>
</evidence>
<proteinExistence type="predicted"/>
<evidence type="ECO:0000313" key="1">
    <source>
        <dbReference type="EMBL" id="GJC83160.1"/>
    </source>
</evidence>
<accession>A0AA37GM53</accession>
<keyword evidence="2" id="KW-1185">Reference proteome</keyword>
<dbReference type="Proteomes" id="UP001055172">
    <property type="component" value="Unassembled WGS sequence"/>
</dbReference>
<reference evidence="1 2" key="1">
    <citation type="submission" date="2021-07" db="EMBL/GenBank/DDBJ databases">
        <title>Genome data of Colletotrichum spaethianum.</title>
        <authorList>
            <person name="Utami Y.D."/>
            <person name="Hiruma K."/>
        </authorList>
    </citation>
    <scope>NUCLEOTIDE SEQUENCE [LARGE SCALE GENOMIC DNA]</scope>
    <source>
        <strain evidence="1 2">MAFF 242679</strain>
    </source>
</reference>
<comment type="caution">
    <text evidence="1">The sequence shown here is derived from an EMBL/GenBank/DDBJ whole genome shotgun (WGS) entry which is preliminary data.</text>
</comment>
<dbReference type="AlphaFoldDB" id="A0AA37GM53"/>
<name>A0AA37GM53_9PEZI</name>
<protein>
    <submittedName>
        <fullName evidence="1">Uncharacterized protein</fullName>
    </submittedName>
</protein>
<gene>
    <name evidence="1" type="ORF">ColLi_05998</name>
</gene>
<sequence length="81" mass="9199">MATLRAVVPVTTKPGQCSSSISNNNNNTITEEEQYDNMSVKRQTDRRAHRETGLDEFALFVYPRVQDLGCWALRGHTMLLD</sequence>